<dbReference type="NCBIfam" id="TIGR02032">
    <property type="entry name" value="GG-red-SF"/>
    <property type="match status" value="1"/>
</dbReference>
<organism evidence="2">
    <name type="scientific">Desulfurella acetivorans</name>
    <dbReference type="NCBI Taxonomy" id="33002"/>
    <lineage>
        <taxon>Bacteria</taxon>
        <taxon>Pseudomonadati</taxon>
        <taxon>Campylobacterota</taxon>
        <taxon>Desulfurellia</taxon>
        <taxon>Desulfurellales</taxon>
        <taxon>Desulfurellaceae</taxon>
        <taxon>Desulfurella</taxon>
    </lineage>
</organism>
<dbReference type="Proteomes" id="UP000886400">
    <property type="component" value="Unassembled WGS sequence"/>
</dbReference>
<dbReference type="InterPro" id="IPR002938">
    <property type="entry name" value="FAD-bd"/>
</dbReference>
<protein>
    <submittedName>
        <fullName evidence="2">Geranylgeranyl reductase family protein</fullName>
    </submittedName>
</protein>
<dbReference type="Gene3D" id="3.50.50.60">
    <property type="entry name" value="FAD/NAD(P)-binding domain"/>
    <property type="match status" value="1"/>
</dbReference>
<dbReference type="GO" id="GO:0071949">
    <property type="term" value="F:FAD binding"/>
    <property type="evidence" value="ECO:0007669"/>
    <property type="project" value="InterPro"/>
</dbReference>
<dbReference type="Pfam" id="PF01494">
    <property type="entry name" value="FAD_binding_3"/>
    <property type="match status" value="1"/>
</dbReference>
<reference evidence="2" key="1">
    <citation type="journal article" date="2020" name="mSystems">
        <title>Genome- and Community-Level Interaction Insights into Carbon Utilization and Element Cycling Functions of Hydrothermarchaeota in Hydrothermal Sediment.</title>
        <authorList>
            <person name="Zhou Z."/>
            <person name="Liu Y."/>
            <person name="Xu W."/>
            <person name="Pan J."/>
            <person name="Luo Z.H."/>
            <person name="Li M."/>
        </authorList>
    </citation>
    <scope>NUCLEOTIDE SEQUENCE [LARGE SCALE GENOMIC DNA]</scope>
    <source>
        <strain evidence="2">SpSt-1135</strain>
    </source>
</reference>
<proteinExistence type="predicted"/>
<dbReference type="SUPFAM" id="SSF51905">
    <property type="entry name" value="FAD/NAD(P)-binding domain"/>
    <property type="match status" value="1"/>
</dbReference>
<dbReference type="PRINTS" id="PR00420">
    <property type="entry name" value="RNGMNOXGNASE"/>
</dbReference>
<evidence type="ECO:0000313" key="2">
    <source>
        <dbReference type="EMBL" id="HHS48555.1"/>
    </source>
</evidence>
<dbReference type="InterPro" id="IPR036188">
    <property type="entry name" value="FAD/NAD-bd_sf"/>
</dbReference>
<comment type="caution">
    <text evidence="2">The sequence shown here is derived from an EMBL/GenBank/DDBJ whole genome shotgun (WGS) entry which is preliminary data.</text>
</comment>
<sequence length="345" mass="38658">MFYDCIVVGTGPAGSTAAKILSQCGYKVLIIDSKAFPRDKLCGGCVSAKIIDYIPNIGDLSEKMAFKAILSYKKIACLSIESTEPFAYFVDRKMFDTYLLDSAIQNGCKFENEKLIALSYDNTMIEVYTNKNHYKSKYLIGADGANSTVRKILHIKPKFTIKTLQGKSNTLIDYVNIDIGFGKINYYWFFPQNQVCGIASPKKNINKLFSKHYKTNDVFDVKGYFIPIAFSKNNLGKSNILLVGDAACLADPFSLEGIYNAIYSAHLATASILSFPKNPYEAYVCLASKILEDNKYSYYISKIVSKFPYIAFSNLSKGNEGVLVDYLKGSKSSKELFWLLLKKFI</sequence>
<dbReference type="PANTHER" id="PTHR42685">
    <property type="entry name" value="GERANYLGERANYL DIPHOSPHATE REDUCTASE"/>
    <property type="match status" value="1"/>
</dbReference>
<dbReference type="PANTHER" id="PTHR42685:SF22">
    <property type="entry name" value="CONDITIONED MEDIUM FACTOR RECEPTOR 1"/>
    <property type="match status" value="1"/>
</dbReference>
<accession>A0A7C6EB37</accession>
<dbReference type="AlphaFoldDB" id="A0A7C6EB37"/>
<gene>
    <name evidence="2" type="ORF">ENM99_01650</name>
</gene>
<dbReference type="GO" id="GO:0016628">
    <property type="term" value="F:oxidoreductase activity, acting on the CH-CH group of donors, NAD or NADP as acceptor"/>
    <property type="evidence" value="ECO:0007669"/>
    <property type="project" value="InterPro"/>
</dbReference>
<feature type="domain" description="FAD-binding" evidence="1">
    <location>
        <begin position="4"/>
        <end position="196"/>
    </location>
</feature>
<dbReference type="InterPro" id="IPR050407">
    <property type="entry name" value="Geranylgeranyl_reductase"/>
</dbReference>
<dbReference type="InterPro" id="IPR011777">
    <property type="entry name" value="Geranylgeranyl_Rdtase_fam"/>
</dbReference>
<dbReference type="EMBL" id="DRZX01000077">
    <property type="protein sequence ID" value="HHS48555.1"/>
    <property type="molecule type" value="Genomic_DNA"/>
</dbReference>
<name>A0A7C6EB37_DESAE</name>
<evidence type="ECO:0000259" key="1">
    <source>
        <dbReference type="Pfam" id="PF01494"/>
    </source>
</evidence>